<protein>
    <recommendedName>
        <fullName evidence="13">Cation/H+ exchanger transmembrane domain-containing protein</fullName>
    </recommendedName>
</protein>
<dbReference type="PANTHER" id="PTHR10110">
    <property type="entry name" value="SODIUM/HYDROGEN EXCHANGER"/>
    <property type="match status" value="1"/>
</dbReference>
<dbReference type="GO" id="GO:0015386">
    <property type="term" value="F:potassium:proton antiporter activity"/>
    <property type="evidence" value="ECO:0007669"/>
    <property type="project" value="TreeGrafter"/>
</dbReference>
<keyword evidence="15" id="KW-1185">Reference proteome</keyword>
<evidence type="ECO:0000256" key="9">
    <source>
        <dbReference type="ARBA" id="ARBA00023201"/>
    </source>
</evidence>
<proteinExistence type="predicted"/>
<dbReference type="AlphaFoldDB" id="A0A8S1IYQ5"/>
<feature type="transmembrane region" description="Helical" evidence="12">
    <location>
        <begin position="46"/>
        <end position="64"/>
    </location>
</feature>
<keyword evidence="5 12" id="KW-1133">Transmembrane helix</keyword>
<feature type="transmembrane region" description="Helical" evidence="12">
    <location>
        <begin position="495"/>
        <end position="514"/>
    </location>
</feature>
<name>A0A8S1IYQ5_9CHLO</name>
<evidence type="ECO:0000256" key="2">
    <source>
        <dbReference type="ARBA" id="ARBA00022448"/>
    </source>
</evidence>
<keyword evidence="7" id="KW-0406">Ion transport</keyword>
<dbReference type="InterPro" id="IPR006153">
    <property type="entry name" value="Cation/H_exchanger_TM"/>
</dbReference>
<keyword evidence="9" id="KW-0739">Sodium transport</keyword>
<feature type="domain" description="Cation/H+ exchanger transmembrane" evidence="13">
    <location>
        <begin position="30"/>
        <end position="553"/>
    </location>
</feature>
<dbReference type="GO" id="GO:0098719">
    <property type="term" value="P:sodium ion import across plasma membrane"/>
    <property type="evidence" value="ECO:0007669"/>
    <property type="project" value="TreeGrafter"/>
</dbReference>
<comment type="subcellular location">
    <subcellularLocation>
        <location evidence="1">Cell membrane</location>
        <topology evidence="1">Multi-pass membrane protein</topology>
    </subcellularLocation>
</comment>
<dbReference type="GO" id="GO:0051453">
    <property type="term" value="P:regulation of intracellular pH"/>
    <property type="evidence" value="ECO:0007669"/>
    <property type="project" value="TreeGrafter"/>
</dbReference>
<dbReference type="GO" id="GO:0005886">
    <property type="term" value="C:plasma membrane"/>
    <property type="evidence" value="ECO:0007669"/>
    <property type="project" value="UniProtKB-SubCell"/>
</dbReference>
<keyword evidence="3" id="KW-1003">Cell membrane</keyword>
<comment type="caution">
    <text evidence="14">The sequence shown here is derived from an EMBL/GenBank/DDBJ whole genome shotgun (WGS) entry which is preliminary data.</text>
</comment>
<keyword evidence="2" id="KW-0813">Transport</keyword>
<keyword evidence="6" id="KW-0915">Sodium</keyword>
<gene>
    <name evidence="14" type="ORF">OSTQU699_LOCUS5241</name>
</gene>
<evidence type="ECO:0000256" key="6">
    <source>
        <dbReference type="ARBA" id="ARBA00023053"/>
    </source>
</evidence>
<evidence type="ECO:0000256" key="10">
    <source>
        <dbReference type="ARBA" id="ARBA00047524"/>
    </source>
</evidence>
<feature type="transmembrane region" description="Helical" evidence="12">
    <location>
        <begin position="526"/>
        <end position="548"/>
    </location>
</feature>
<feature type="transmembrane region" description="Helical" evidence="12">
    <location>
        <begin position="21"/>
        <end position="39"/>
    </location>
</feature>
<sequence length="606" mass="66897">MDVVELGIGLECEEEDGASDVVLFTFFMLFIGLFTRHVLAKVPIPYTGLLLVAGIVLGLAGSITETGAREKEERRLEREAEAAANDTSRLIAPEEVEVPEGVGEVVGKEIEYELPKAYEHLGRGMDAWTNISPEVLLLVHLPALIFASGFSMDFHIFKRNFWQILILAGPGVGIGTIMTGAVGKYVFPYGWCWPKALMFGAMLSATDPVAVVALLKEVGASETLGTVIEGESLLNDGTAFVFFLVFRDLIRWTTSCNTGECNGADRIREGLQHLCKCRHPEFELLHEDDRADCEGVPTLEEDPDFKQPFTPVCTFPHRTAGGTFAFFVRMAIGAPLLGSAFGIAASLWINYVYNDLVVEVAITLVTAYLTYYTADDLVGVSGVLATVALGVTMAVMARPRLSPKAHEPMEVFWELMEYFANSTIFIYAGVKIAKKIYEVEVDVDDDAEEAQFIEKADWGLSLLLYLFLQIIRLVTILMMYPFMMLSGYAVDWKDVLVMTWGGLRGAVGLALALIVDLDEERIDPKFRALTIFYMGLIAAYTLLINGTSMGRFLDYLGVTKTKPEKLEVLLHVVKVGAVLCIGRSVVFQCHLCLPVALFFVHCHITI</sequence>
<reference evidence="14" key="1">
    <citation type="submission" date="2020-12" db="EMBL/GenBank/DDBJ databases">
        <authorList>
            <person name="Iha C."/>
        </authorList>
    </citation>
    <scope>NUCLEOTIDE SEQUENCE</scope>
</reference>
<dbReference type="InterPro" id="IPR018422">
    <property type="entry name" value="Cation/H_exchanger_CPA1"/>
</dbReference>
<dbReference type="PANTHER" id="PTHR10110:SF86">
    <property type="entry name" value="SODIUM_HYDROGEN EXCHANGER 7"/>
    <property type="match status" value="1"/>
</dbReference>
<evidence type="ECO:0000313" key="15">
    <source>
        <dbReference type="Proteomes" id="UP000708148"/>
    </source>
</evidence>
<dbReference type="OrthoDB" id="441412at2759"/>
<dbReference type="GO" id="GO:0015385">
    <property type="term" value="F:sodium:proton antiporter activity"/>
    <property type="evidence" value="ECO:0007669"/>
    <property type="project" value="InterPro"/>
</dbReference>
<dbReference type="Gene3D" id="6.10.140.1330">
    <property type="match status" value="1"/>
</dbReference>
<evidence type="ECO:0000313" key="14">
    <source>
        <dbReference type="EMBL" id="CAD7699883.1"/>
    </source>
</evidence>
<keyword evidence="4 12" id="KW-0812">Transmembrane</keyword>
<evidence type="ECO:0000256" key="8">
    <source>
        <dbReference type="ARBA" id="ARBA00023136"/>
    </source>
</evidence>
<accession>A0A8S1IYQ5</accession>
<comment type="catalytic activity">
    <reaction evidence="10">
        <text>Na(+)(in) + H(+)(out) = Na(+)(out) + H(+)(in)</text>
        <dbReference type="Rhea" id="RHEA:29419"/>
        <dbReference type="ChEBI" id="CHEBI:15378"/>
        <dbReference type="ChEBI" id="CHEBI:29101"/>
    </reaction>
</comment>
<feature type="transmembrane region" description="Helical" evidence="12">
    <location>
        <begin position="164"/>
        <end position="187"/>
    </location>
</feature>
<organism evidence="14 15">
    <name type="scientific">Ostreobium quekettii</name>
    <dbReference type="NCBI Taxonomy" id="121088"/>
    <lineage>
        <taxon>Eukaryota</taxon>
        <taxon>Viridiplantae</taxon>
        <taxon>Chlorophyta</taxon>
        <taxon>core chlorophytes</taxon>
        <taxon>Ulvophyceae</taxon>
        <taxon>TCBD clade</taxon>
        <taxon>Bryopsidales</taxon>
        <taxon>Ostreobineae</taxon>
        <taxon>Ostreobiaceae</taxon>
        <taxon>Ostreobium</taxon>
    </lineage>
</organism>
<evidence type="ECO:0000256" key="5">
    <source>
        <dbReference type="ARBA" id="ARBA00022989"/>
    </source>
</evidence>
<evidence type="ECO:0000256" key="12">
    <source>
        <dbReference type="SAM" id="Phobius"/>
    </source>
</evidence>
<evidence type="ECO:0000256" key="3">
    <source>
        <dbReference type="ARBA" id="ARBA00022475"/>
    </source>
</evidence>
<comment type="catalytic activity">
    <reaction evidence="11">
        <text>K(+)(in) + H(+)(out) = K(+)(out) + H(+)(in)</text>
        <dbReference type="Rhea" id="RHEA:29467"/>
        <dbReference type="ChEBI" id="CHEBI:15378"/>
        <dbReference type="ChEBI" id="CHEBI:29103"/>
    </reaction>
</comment>
<feature type="transmembrane region" description="Helical" evidence="12">
    <location>
        <begin position="326"/>
        <end position="349"/>
    </location>
</feature>
<evidence type="ECO:0000256" key="4">
    <source>
        <dbReference type="ARBA" id="ARBA00022692"/>
    </source>
</evidence>
<evidence type="ECO:0000256" key="11">
    <source>
        <dbReference type="ARBA" id="ARBA00047912"/>
    </source>
</evidence>
<dbReference type="Pfam" id="PF00999">
    <property type="entry name" value="Na_H_Exchanger"/>
    <property type="match status" value="1"/>
</dbReference>
<dbReference type="Proteomes" id="UP000708148">
    <property type="component" value="Unassembled WGS sequence"/>
</dbReference>
<evidence type="ECO:0000259" key="13">
    <source>
        <dbReference type="Pfam" id="PF00999"/>
    </source>
</evidence>
<evidence type="ECO:0000256" key="1">
    <source>
        <dbReference type="ARBA" id="ARBA00004651"/>
    </source>
</evidence>
<feature type="transmembrane region" description="Helical" evidence="12">
    <location>
        <begin position="135"/>
        <end position="152"/>
    </location>
</feature>
<keyword evidence="8 12" id="KW-0472">Membrane</keyword>
<feature type="transmembrane region" description="Helical" evidence="12">
    <location>
        <begin position="377"/>
        <end position="397"/>
    </location>
</feature>
<feature type="transmembrane region" description="Helical" evidence="12">
    <location>
        <begin position="462"/>
        <end position="483"/>
    </location>
</feature>
<dbReference type="EMBL" id="CAJHUC010001130">
    <property type="protein sequence ID" value="CAD7699883.1"/>
    <property type="molecule type" value="Genomic_DNA"/>
</dbReference>
<evidence type="ECO:0000256" key="7">
    <source>
        <dbReference type="ARBA" id="ARBA00023065"/>
    </source>
</evidence>